<dbReference type="Proteomes" id="UP000199356">
    <property type="component" value="Unassembled WGS sequence"/>
</dbReference>
<protein>
    <submittedName>
        <fullName evidence="1">NAD(P)-dependent dehydrogenase, short-chain alcohol dehydrogenase family</fullName>
    </submittedName>
</protein>
<name>A0A1I5UJ44_9RHOB</name>
<dbReference type="STRING" id="441119.SAMN04488047_12119"/>
<evidence type="ECO:0000313" key="1">
    <source>
        <dbReference type="EMBL" id="SFP95314.1"/>
    </source>
</evidence>
<keyword evidence="2" id="KW-1185">Reference proteome</keyword>
<dbReference type="EMBL" id="FOXA01000021">
    <property type="protein sequence ID" value="SFP95314.1"/>
    <property type="molecule type" value="Genomic_DNA"/>
</dbReference>
<dbReference type="SUPFAM" id="SSF51735">
    <property type="entry name" value="NAD(P)-binding Rossmann-fold domains"/>
    <property type="match status" value="1"/>
</dbReference>
<dbReference type="Gene3D" id="3.40.50.720">
    <property type="entry name" value="NAD(P)-binding Rossmann-like Domain"/>
    <property type="match status" value="1"/>
</dbReference>
<gene>
    <name evidence="1" type="ORF">SAMN04488047_12119</name>
</gene>
<evidence type="ECO:0000313" key="2">
    <source>
        <dbReference type="Proteomes" id="UP000199356"/>
    </source>
</evidence>
<dbReference type="OrthoDB" id="9809287at2"/>
<dbReference type="InterPro" id="IPR036291">
    <property type="entry name" value="NAD(P)-bd_dom_sf"/>
</dbReference>
<accession>A0A1I5UJ44</accession>
<organism evidence="1 2">
    <name type="scientific">Tranquillimonas alkanivorans</name>
    <dbReference type="NCBI Taxonomy" id="441119"/>
    <lineage>
        <taxon>Bacteria</taxon>
        <taxon>Pseudomonadati</taxon>
        <taxon>Pseudomonadota</taxon>
        <taxon>Alphaproteobacteria</taxon>
        <taxon>Rhodobacterales</taxon>
        <taxon>Roseobacteraceae</taxon>
        <taxon>Tranquillimonas</taxon>
    </lineage>
</organism>
<proteinExistence type="predicted"/>
<dbReference type="RefSeq" id="WP_093424715.1">
    <property type="nucleotide sequence ID" value="NZ_FOXA01000021.1"/>
</dbReference>
<reference evidence="1 2" key="1">
    <citation type="submission" date="2016-10" db="EMBL/GenBank/DDBJ databases">
        <authorList>
            <person name="de Groot N.N."/>
        </authorList>
    </citation>
    <scope>NUCLEOTIDE SEQUENCE [LARGE SCALE GENOMIC DNA]</scope>
    <source>
        <strain evidence="1 2">DSM 19547</strain>
    </source>
</reference>
<dbReference type="AlphaFoldDB" id="A0A1I5UJ44"/>
<sequence length="244" mass="26066">MSKRIALTGTASALGVAIVRELYAKDLSVVGLSESISPHLGWHHVDLTDAAAVANLRTGVLDGLINAAERLPEDGGAVEILEFNWFCTRLLTDTLLPQLAPGAAIATLASRAGREWRKNLSQVRRLMALPHSDRLPDFVRNEKIDPDRAYALSKEAHIVWTKQNAGVLRARDLRANTISPAADGGPEPADGKNRQKAHLGSVAAVAGFLVDRGSSWIHGQDLIVDGGCSAAQEAQALGLNSQTY</sequence>